<name>A0A8J4HA56_9PROT</name>
<sequence>MVIRLRVRRVTSAVSMPPAKPLCFPTLSMIATAGSVTAGAVRAAMAASGIARLALSPRRRGLPACVLRNARDQDTVREGPKGSAWFAHRREGGVCHVEIRGPACKSALADGRKRLFRFMGVAKAAMHRLAVAEAPIDALRACKSIELEKECPLETLAFFRQFTRKRAFFFKLSASRS</sequence>
<comment type="caution">
    <text evidence="2">The sequence shown here is derived from an EMBL/GenBank/DDBJ whole genome shotgun (WGS) entry which is preliminary data.</text>
</comment>
<organism evidence="2">
    <name type="scientific">Acidicaldus sp</name>
    <dbReference type="NCBI Taxonomy" id="1872105"/>
    <lineage>
        <taxon>Bacteria</taxon>
        <taxon>Pseudomonadati</taxon>
        <taxon>Pseudomonadota</taxon>
        <taxon>Alphaproteobacteria</taxon>
        <taxon>Acetobacterales</taxon>
        <taxon>Acetobacteraceae</taxon>
        <taxon>Acidicaldus</taxon>
    </lineage>
</organism>
<proteinExistence type="predicted"/>
<feature type="domain" description="DUF3991" evidence="1">
    <location>
        <begin position="59"/>
        <end position="118"/>
    </location>
</feature>
<reference evidence="2" key="1">
    <citation type="journal article" date="2020" name="mSystems">
        <title>Genome- and Community-Level Interaction Insights into Carbon Utilization and Element Cycling Functions of Hydrothermarchaeota in Hydrothermal Sediment.</title>
        <authorList>
            <person name="Zhou Z."/>
            <person name="Liu Y."/>
            <person name="Xu W."/>
            <person name="Pan J."/>
            <person name="Luo Z.H."/>
            <person name="Li M."/>
        </authorList>
    </citation>
    <scope>NUCLEOTIDE SEQUENCE</scope>
    <source>
        <strain evidence="2">SpSt-997</strain>
    </source>
</reference>
<gene>
    <name evidence="2" type="ORF">ENY07_05425</name>
</gene>
<dbReference type="AlphaFoldDB" id="A0A8J4HA56"/>
<evidence type="ECO:0000313" key="2">
    <source>
        <dbReference type="EMBL" id="HGC42647.1"/>
    </source>
</evidence>
<accession>A0A8J4HA56</accession>
<dbReference type="InterPro" id="IPR025054">
    <property type="entry name" value="DUF3991"/>
</dbReference>
<evidence type="ECO:0000259" key="1">
    <source>
        <dbReference type="Pfam" id="PF13154"/>
    </source>
</evidence>
<protein>
    <submittedName>
        <fullName evidence="2">DUF3991 domain-containing protein</fullName>
    </submittedName>
</protein>
<dbReference type="Pfam" id="PF13154">
    <property type="entry name" value="DUF3991"/>
    <property type="match status" value="1"/>
</dbReference>
<dbReference type="EMBL" id="DTQM01000101">
    <property type="protein sequence ID" value="HGC42647.1"/>
    <property type="molecule type" value="Genomic_DNA"/>
</dbReference>